<keyword evidence="1" id="KW-0812">Transmembrane</keyword>
<keyword evidence="3" id="KW-1185">Reference proteome</keyword>
<accession>A0A6A7BBX0</accession>
<protein>
    <submittedName>
        <fullName evidence="2">Uncharacterized protein</fullName>
    </submittedName>
</protein>
<evidence type="ECO:0000313" key="2">
    <source>
        <dbReference type="EMBL" id="KAF2851839.1"/>
    </source>
</evidence>
<dbReference type="OrthoDB" id="3801569at2759"/>
<evidence type="ECO:0000256" key="1">
    <source>
        <dbReference type="SAM" id="Phobius"/>
    </source>
</evidence>
<dbReference type="EMBL" id="MU006301">
    <property type="protein sequence ID" value="KAF2851839.1"/>
    <property type="molecule type" value="Genomic_DNA"/>
</dbReference>
<proteinExistence type="predicted"/>
<evidence type="ECO:0000313" key="3">
    <source>
        <dbReference type="Proteomes" id="UP000799423"/>
    </source>
</evidence>
<reference evidence="2" key="1">
    <citation type="submission" date="2020-01" db="EMBL/GenBank/DDBJ databases">
        <authorList>
            <consortium name="DOE Joint Genome Institute"/>
            <person name="Haridas S."/>
            <person name="Albert R."/>
            <person name="Binder M."/>
            <person name="Bloem J."/>
            <person name="Labutti K."/>
            <person name="Salamov A."/>
            <person name="Andreopoulos B."/>
            <person name="Baker S.E."/>
            <person name="Barry K."/>
            <person name="Bills G."/>
            <person name="Bluhm B.H."/>
            <person name="Cannon C."/>
            <person name="Castanera R."/>
            <person name="Culley D.E."/>
            <person name="Daum C."/>
            <person name="Ezra D."/>
            <person name="Gonzalez J.B."/>
            <person name="Henrissat B."/>
            <person name="Kuo A."/>
            <person name="Liang C."/>
            <person name="Lipzen A."/>
            <person name="Lutzoni F."/>
            <person name="Magnuson J."/>
            <person name="Mondo S."/>
            <person name="Nolan M."/>
            <person name="Ohm R."/>
            <person name="Pangilinan J."/>
            <person name="Park H.-J."/>
            <person name="Ramirez L."/>
            <person name="Alfaro M."/>
            <person name="Sun H."/>
            <person name="Tritt A."/>
            <person name="Yoshinaga Y."/>
            <person name="Zwiers L.-H."/>
            <person name="Turgeon B.G."/>
            <person name="Goodwin S.B."/>
            <person name="Spatafora J.W."/>
            <person name="Crous P.W."/>
            <person name="Grigoriev I.V."/>
        </authorList>
    </citation>
    <scope>NUCLEOTIDE SEQUENCE</scope>
    <source>
        <strain evidence="2">IPT5</strain>
    </source>
</reference>
<keyword evidence="1" id="KW-0472">Membrane</keyword>
<organism evidence="2 3">
    <name type="scientific">Plenodomus tracheiphilus IPT5</name>
    <dbReference type="NCBI Taxonomy" id="1408161"/>
    <lineage>
        <taxon>Eukaryota</taxon>
        <taxon>Fungi</taxon>
        <taxon>Dikarya</taxon>
        <taxon>Ascomycota</taxon>
        <taxon>Pezizomycotina</taxon>
        <taxon>Dothideomycetes</taxon>
        <taxon>Pleosporomycetidae</taxon>
        <taxon>Pleosporales</taxon>
        <taxon>Pleosporineae</taxon>
        <taxon>Leptosphaeriaceae</taxon>
        <taxon>Plenodomus</taxon>
    </lineage>
</organism>
<feature type="transmembrane region" description="Helical" evidence="1">
    <location>
        <begin position="52"/>
        <end position="75"/>
    </location>
</feature>
<sequence>MPPSQQHDRTTYDNFTQADILLHKPKAGSQISSHRQHKSLSLKTLPTRPNIVSIYSLLAYVAISFLIFSGGSATLERYGASRLHHAQRELQVYTSTIDAEHLLYTQIDELLDSQLARAPLESYEQCLARGLLVAERKVFQVGFLYPDIRVQVMGWTEDNCNRLNHSPQVRNVPKEQLILTWWAKKAHHSRQLLQTMASFITQSAKRVWCHTLGRILSASCDDSSPSACDEIALASGDFSKFMDEKQRHAAMPFGFELNCIEGQLCRLMYPVVDSASFKRTVVLPQTSSKLQHRVLRLSWAGTFLRTTSTICGALAAKVRALRFCTMIINVLIWLSTSRPQRGVGLNGHEEHFWYNMQYKEMSLILGSIFIEQLGVRTFGHGLAAHDEHKKCETARGVYDAFSHEAHLDTDRPLGQGRKFQPTVEDCDEQPDAAIDKIMAALTKMEHDWTRNDV</sequence>
<gene>
    <name evidence="2" type="ORF">T440DRAFT_554254</name>
</gene>
<dbReference type="AlphaFoldDB" id="A0A6A7BBX0"/>
<keyword evidence="1" id="KW-1133">Transmembrane helix</keyword>
<name>A0A6A7BBX0_9PLEO</name>
<dbReference type="Proteomes" id="UP000799423">
    <property type="component" value="Unassembled WGS sequence"/>
</dbReference>